<organism evidence="2 3">
    <name type="scientific">Neptunomonas qingdaonensis</name>
    <dbReference type="NCBI Taxonomy" id="1045558"/>
    <lineage>
        <taxon>Bacteria</taxon>
        <taxon>Pseudomonadati</taxon>
        <taxon>Pseudomonadota</taxon>
        <taxon>Gammaproteobacteria</taxon>
        <taxon>Oceanospirillales</taxon>
        <taxon>Oceanospirillaceae</taxon>
        <taxon>Neptunomonas</taxon>
    </lineage>
</organism>
<dbReference type="Proteomes" id="UP000198623">
    <property type="component" value="Unassembled WGS sequence"/>
</dbReference>
<sequence length="131" mass="14991">MMEAIHPNLSLLKNLNLQDLDACKKFVADDFFWHYYNRHIPELEGDYRGLDGLKSFFSKLSERSDSSFRVKVIDSRTAGNELVVTQVCNCMNLEGSSMEFDAVVVWRIVNGQITEAWDIPAVNTIRSIEKS</sequence>
<name>A0A1I2TAZ9_9GAMM</name>
<dbReference type="InterPro" id="IPR032710">
    <property type="entry name" value="NTF2-like_dom_sf"/>
</dbReference>
<dbReference type="RefSeq" id="WP_198064215.1">
    <property type="nucleotide sequence ID" value="NZ_FOOU01000009.1"/>
</dbReference>
<evidence type="ECO:0000313" key="3">
    <source>
        <dbReference type="Proteomes" id="UP000198623"/>
    </source>
</evidence>
<dbReference type="AlphaFoldDB" id="A0A1I2TAZ9"/>
<gene>
    <name evidence="2" type="ORF">SAMN05216175_109172</name>
</gene>
<dbReference type="Pfam" id="PF12680">
    <property type="entry name" value="SnoaL_2"/>
    <property type="match status" value="1"/>
</dbReference>
<dbReference type="SUPFAM" id="SSF54427">
    <property type="entry name" value="NTF2-like"/>
    <property type="match status" value="1"/>
</dbReference>
<keyword evidence="3" id="KW-1185">Reference proteome</keyword>
<dbReference type="InterPro" id="IPR037401">
    <property type="entry name" value="SnoaL-like"/>
</dbReference>
<feature type="domain" description="SnoaL-like" evidence="1">
    <location>
        <begin position="14"/>
        <end position="115"/>
    </location>
</feature>
<proteinExistence type="predicted"/>
<reference evidence="3" key="1">
    <citation type="submission" date="2016-10" db="EMBL/GenBank/DDBJ databases">
        <authorList>
            <person name="Varghese N."/>
            <person name="Submissions S."/>
        </authorList>
    </citation>
    <scope>NUCLEOTIDE SEQUENCE [LARGE SCALE GENOMIC DNA]</scope>
    <source>
        <strain evidence="3">CGMCC 1.10971</strain>
    </source>
</reference>
<accession>A0A1I2TAZ9</accession>
<protein>
    <recommendedName>
        <fullName evidence="1">SnoaL-like domain-containing protein</fullName>
    </recommendedName>
</protein>
<evidence type="ECO:0000259" key="1">
    <source>
        <dbReference type="Pfam" id="PF12680"/>
    </source>
</evidence>
<dbReference type="EMBL" id="FOOU01000009">
    <property type="protein sequence ID" value="SFG61980.1"/>
    <property type="molecule type" value="Genomic_DNA"/>
</dbReference>
<dbReference type="Gene3D" id="3.10.450.50">
    <property type="match status" value="1"/>
</dbReference>
<evidence type="ECO:0000313" key="2">
    <source>
        <dbReference type="EMBL" id="SFG61980.1"/>
    </source>
</evidence>